<name>A0A2P0VN90_9VIRU</name>
<dbReference type="SUPFAM" id="SSF56112">
    <property type="entry name" value="Protein kinase-like (PK-like)"/>
    <property type="match status" value="1"/>
</dbReference>
<evidence type="ECO:0000259" key="1">
    <source>
        <dbReference type="PROSITE" id="PS50011"/>
    </source>
</evidence>
<keyword evidence="3" id="KW-1185">Reference proteome</keyword>
<dbReference type="EMBL" id="KY322437">
    <property type="protein sequence ID" value="AUF82353.1"/>
    <property type="molecule type" value="Genomic_DNA"/>
</dbReference>
<dbReference type="InterPro" id="IPR011009">
    <property type="entry name" value="Kinase-like_dom_sf"/>
</dbReference>
<dbReference type="PANTHER" id="PTHR44167:SF24">
    <property type="entry name" value="SERINE_THREONINE-PROTEIN KINASE CHK2"/>
    <property type="match status" value="1"/>
</dbReference>
<dbReference type="Gene3D" id="1.10.510.10">
    <property type="entry name" value="Transferase(Phosphotransferase) domain 1"/>
    <property type="match status" value="1"/>
</dbReference>
<dbReference type="PROSITE" id="PS50011">
    <property type="entry name" value="PROTEIN_KINASE_DOM"/>
    <property type="match status" value="1"/>
</dbReference>
<protein>
    <recommendedName>
        <fullName evidence="1">Protein kinase domain-containing protein</fullName>
    </recommendedName>
</protein>
<organism evidence="2">
    <name type="scientific">Tetraselmis virus 1</name>
    <dbReference type="NCBI Taxonomy" id="2060617"/>
    <lineage>
        <taxon>Viruses</taxon>
        <taxon>Varidnaviria</taxon>
        <taxon>Bamfordvirae</taxon>
        <taxon>Nucleocytoviricota</taxon>
        <taxon>Megaviricetes</taxon>
        <taxon>Imitervirales</taxon>
        <taxon>Allomimiviridae</taxon>
        <taxon>Oceanusvirus</taxon>
        <taxon>Oceanusvirus kaneohense</taxon>
    </lineage>
</organism>
<sequence>MSRKLQPINESNDKLKKIIRCKNGKEIASGTFGSVEICGKRRSRYAIKTFRPNSVQETKSEVKKNALEEVELNSEVIRRLGSKTRSVTLLIPDDSEINSETAYYFPTGDNCYIIYATCQGRSAIDLYDLQANKALRQDTSFWICGELSLKIRSLHKLGIYHNDIKRENVLACIRNRDGDTYIRLIDFGLSVINQSFSSSQYPGGTYKNLTPTLQKLIYRVLGFSDWKAITSLELTYKPYGKSFISDNRARDNFATVVTCCLILRGKAVDYKHPVIASLKRILSDLKNGDLNTVWNACKQYKESGRIIKDDK</sequence>
<dbReference type="InterPro" id="IPR000719">
    <property type="entry name" value="Prot_kinase_dom"/>
</dbReference>
<dbReference type="Pfam" id="PF00069">
    <property type="entry name" value="Pkinase"/>
    <property type="match status" value="1"/>
</dbReference>
<dbReference type="SMART" id="SM00220">
    <property type="entry name" value="S_TKc"/>
    <property type="match status" value="1"/>
</dbReference>
<evidence type="ECO:0000313" key="3">
    <source>
        <dbReference type="Proteomes" id="UP000244773"/>
    </source>
</evidence>
<dbReference type="GO" id="GO:0004674">
    <property type="term" value="F:protein serine/threonine kinase activity"/>
    <property type="evidence" value="ECO:0007669"/>
    <property type="project" value="TreeGrafter"/>
</dbReference>
<dbReference type="PANTHER" id="PTHR44167">
    <property type="entry name" value="OVARIAN-SPECIFIC SERINE/THREONINE-PROTEIN KINASE LOK-RELATED"/>
    <property type="match status" value="1"/>
</dbReference>
<evidence type="ECO:0000313" key="2">
    <source>
        <dbReference type="EMBL" id="AUF82353.1"/>
    </source>
</evidence>
<feature type="domain" description="Protein kinase" evidence="1">
    <location>
        <begin position="21"/>
        <end position="311"/>
    </location>
</feature>
<accession>A0A2P0VN90</accession>
<proteinExistence type="predicted"/>
<dbReference type="Proteomes" id="UP000244773">
    <property type="component" value="Segment"/>
</dbReference>
<gene>
    <name evidence="2" type="ORF">TetV_261</name>
</gene>
<dbReference type="GO" id="GO:0005524">
    <property type="term" value="F:ATP binding"/>
    <property type="evidence" value="ECO:0007669"/>
    <property type="project" value="InterPro"/>
</dbReference>
<reference evidence="2" key="1">
    <citation type="journal article" date="2018" name="Virology">
        <title>A giant virus infecting green algae encodes key fermentation genes.</title>
        <authorList>
            <person name="Schvarcz C.R."/>
            <person name="Steward G.F."/>
        </authorList>
    </citation>
    <scope>NUCLEOTIDE SEQUENCE [LARGE SCALE GENOMIC DNA]</scope>
</reference>